<dbReference type="PANTHER" id="PTHR21600">
    <property type="entry name" value="MITOCHONDRIAL RNA PSEUDOURIDINE SYNTHASE"/>
    <property type="match status" value="1"/>
</dbReference>
<evidence type="ECO:0000256" key="2">
    <source>
        <dbReference type="ARBA" id="ARBA00010876"/>
    </source>
</evidence>
<feature type="domain" description="Pseudouridine synthase RsuA/RluA-like" evidence="6">
    <location>
        <begin position="91"/>
        <end position="242"/>
    </location>
</feature>
<dbReference type="PANTHER" id="PTHR21600:SF35">
    <property type="entry name" value="PSEUDOURIDINE SYNTHASE"/>
    <property type="match status" value="1"/>
</dbReference>
<gene>
    <name evidence="7" type="primary">yjbO</name>
    <name evidence="7" type="ORF">BT1A1_1251</name>
</gene>
<evidence type="ECO:0000259" key="6">
    <source>
        <dbReference type="Pfam" id="PF00849"/>
    </source>
</evidence>
<comment type="similarity">
    <text evidence="2 5">Belongs to the pseudouridine synthase RluA family.</text>
</comment>
<dbReference type="Proteomes" id="UP000040576">
    <property type="component" value="Unassembled WGS sequence"/>
</dbReference>
<dbReference type="GO" id="GO:0000455">
    <property type="term" value="P:enzyme-directed rRNA pseudouridine synthesis"/>
    <property type="evidence" value="ECO:0007669"/>
    <property type="project" value="TreeGrafter"/>
</dbReference>
<dbReference type="InterPro" id="IPR050188">
    <property type="entry name" value="RluA_PseudoU_synthase"/>
</dbReference>
<dbReference type="CDD" id="cd02869">
    <property type="entry name" value="PseudoU_synth_RluA_like"/>
    <property type="match status" value="1"/>
</dbReference>
<evidence type="ECO:0000256" key="3">
    <source>
        <dbReference type="ARBA" id="ARBA00023235"/>
    </source>
</evidence>
<dbReference type="NCBIfam" id="TIGR00005">
    <property type="entry name" value="rluA_subfam"/>
    <property type="match status" value="1"/>
</dbReference>
<proteinExistence type="inferred from homology"/>
<dbReference type="EMBL" id="CCRF01000040">
    <property type="protein sequence ID" value="CEE01083.1"/>
    <property type="molecule type" value="Genomic_DNA"/>
</dbReference>
<dbReference type="PROSITE" id="PS01129">
    <property type="entry name" value="PSI_RLU"/>
    <property type="match status" value="1"/>
</dbReference>
<dbReference type="SUPFAM" id="SSF55120">
    <property type="entry name" value="Pseudouridine synthase"/>
    <property type="match status" value="1"/>
</dbReference>
<organism evidence="7 8">
    <name type="scientific">Caldibacillus thermoamylovorans</name>
    <dbReference type="NCBI Taxonomy" id="35841"/>
    <lineage>
        <taxon>Bacteria</taxon>
        <taxon>Bacillati</taxon>
        <taxon>Bacillota</taxon>
        <taxon>Bacilli</taxon>
        <taxon>Bacillales</taxon>
        <taxon>Bacillaceae</taxon>
        <taxon>Caldibacillus</taxon>
    </lineage>
</organism>
<reference evidence="7 8" key="1">
    <citation type="submission" date="2014-07" db="EMBL/GenBank/DDBJ databases">
        <authorList>
            <person name="Wibberg Daniel"/>
        </authorList>
    </citation>
    <scope>NUCLEOTIDE SEQUENCE [LARGE SCALE GENOMIC DNA]</scope>
</reference>
<accession>A0A090IXB6</accession>
<evidence type="ECO:0000313" key="7">
    <source>
        <dbReference type="EMBL" id="CEE01083.1"/>
    </source>
</evidence>
<evidence type="ECO:0000256" key="5">
    <source>
        <dbReference type="RuleBase" id="RU362028"/>
    </source>
</evidence>
<dbReference type="InterPro" id="IPR006145">
    <property type="entry name" value="PsdUridine_synth_RsuA/RluA"/>
</dbReference>
<dbReference type="RefSeq" id="WP_034769161.1">
    <property type="nucleotide sequence ID" value="NZ_CCRF01000040.1"/>
</dbReference>
<feature type="active site" evidence="4">
    <location>
        <position position="138"/>
    </location>
</feature>
<comment type="catalytic activity">
    <reaction evidence="1 5">
        <text>a uridine in RNA = a pseudouridine in RNA</text>
        <dbReference type="Rhea" id="RHEA:48348"/>
        <dbReference type="Rhea" id="RHEA-COMP:12068"/>
        <dbReference type="Rhea" id="RHEA-COMP:12069"/>
        <dbReference type="ChEBI" id="CHEBI:65314"/>
        <dbReference type="ChEBI" id="CHEBI:65315"/>
    </reaction>
</comment>
<evidence type="ECO:0000256" key="1">
    <source>
        <dbReference type="ARBA" id="ARBA00000073"/>
    </source>
</evidence>
<dbReference type="GO" id="GO:0140098">
    <property type="term" value="F:catalytic activity, acting on RNA"/>
    <property type="evidence" value="ECO:0007669"/>
    <property type="project" value="UniProtKB-ARBA"/>
</dbReference>
<dbReference type="EC" id="5.4.99.-" evidence="5"/>
<dbReference type="InterPro" id="IPR006224">
    <property type="entry name" value="PsdUridine_synth_RluA-like_CS"/>
</dbReference>
<dbReference type="AlphaFoldDB" id="A0A090IXB6"/>
<dbReference type="InterPro" id="IPR020103">
    <property type="entry name" value="PsdUridine_synth_cat_dom_sf"/>
</dbReference>
<name>A0A090IXB6_9BACI</name>
<dbReference type="FunFam" id="3.30.2350.10:FF:000005">
    <property type="entry name" value="Pseudouridine synthase"/>
    <property type="match status" value="1"/>
</dbReference>
<comment type="function">
    <text evidence="5">Responsible for synthesis of pseudouridine from uracil.</text>
</comment>
<dbReference type="Pfam" id="PF00849">
    <property type="entry name" value="PseudoU_synth_2"/>
    <property type="match status" value="1"/>
</dbReference>
<evidence type="ECO:0000313" key="8">
    <source>
        <dbReference type="Proteomes" id="UP000040576"/>
    </source>
</evidence>
<dbReference type="Gene3D" id="3.30.2350.10">
    <property type="entry name" value="Pseudouridine synthase"/>
    <property type="match status" value="1"/>
</dbReference>
<keyword evidence="8" id="KW-1185">Reference proteome</keyword>
<keyword evidence="3 5" id="KW-0413">Isomerase</keyword>
<sequence length="304" mass="34694">MAKPFILEWVITENDHGKTTRQYLQERGISKTSLTDIKLHGGNILIDGIHVTVRHVLKKGEQLTVIFPVEEPSQTLLPEKIPLHIVYEDDYVLVINKPAFMNTIPSREHPTGSLVNAVMGYYKEIGLTAAPHIITRLDRNTSGLVLVAKYRHIHHILSKQQQEKQVKREYEAFVEGIVAENNGMIEAPIGRKQDSIIERTVTDGGQYACTHFQVVERYKQITHVRLMPETGRTHQIRVHMAHIGHPLVGDDLYGGSQIFLNRQALHCRRIHFLHPVMEKTMEFSVPLPRDMEKLLEISADDPGH</sequence>
<protein>
    <recommendedName>
        <fullName evidence="5">Pseudouridine synthase</fullName>
        <ecNumber evidence="5">5.4.99.-</ecNumber>
    </recommendedName>
</protein>
<dbReference type="GO" id="GO:0003723">
    <property type="term" value="F:RNA binding"/>
    <property type="evidence" value="ECO:0007669"/>
    <property type="project" value="InterPro"/>
</dbReference>
<dbReference type="InterPro" id="IPR006225">
    <property type="entry name" value="PsdUridine_synth_RluC/D"/>
</dbReference>
<dbReference type="GO" id="GO:0009982">
    <property type="term" value="F:pseudouridine synthase activity"/>
    <property type="evidence" value="ECO:0007669"/>
    <property type="project" value="InterPro"/>
</dbReference>
<evidence type="ECO:0000256" key="4">
    <source>
        <dbReference type="PIRSR" id="PIRSR606225-1"/>
    </source>
</evidence>